<reference evidence="1" key="1">
    <citation type="journal article" date="2014" name="Front. Microbiol.">
        <title>High frequency of phylogenetically diverse reductive dehalogenase-homologous genes in deep subseafloor sedimentary metagenomes.</title>
        <authorList>
            <person name="Kawai M."/>
            <person name="Futagami T."/>
            <person name="Toyoda A."/>
            <person name="Takaki Y."/>
            <person name="Nishi S."/>
            <person name="Hori S."/>
            <person name="Arai W."/>
            <person name="Tsubouchi T."/>
            <person name="Morono Y."/>
            <person name="Uchiyama I."/>
            <person name="Ito T."/>
            <person name="Fujiyama A."/>
            <person name="Inagaki F."/>
            <person name="Takami H."/>
        </authorList>
    </citation>
    <scope>NUCLEOTIDE SEQUENCE</scope>
    <source>
        <strain evidence="1">Expedition CK06-06</strain>
    </source>
</reference>
<evidence type="ECO:0000313" key="1">
    <source>
        <dbReference type="EMBL" id="GAH80066.1"/>
    </source>
</evidence>
<sequence>GNDDGHSSFGRKFGYDNYATTSYLAHYHLWLAAPESVARVQPNSVNIGSKKTLKITHAPPAITIMQKVAKSTP</sequence>
<dbReference type="EMBL" id="BARU01044668">
    <property type="protein sequence ID" value="GAH80066.1"/>
    <property type="molecule type" value="Genomic_DNA"/>
</dbReference>
<dbReference type="AlphaFoldDB" id="X1ICE4"/>
<feature type="non-terminal residue" evidence="1">
    <location>
        <position position="1"/>
    </location>
</feature>
<accession>X1ICE4</accession>
<name>X1ICE4_9ZZZZ</name>
<protein>
    <submittedName>
        <fullName evidence="1">Uncharacterized protein</fullName>
    </submittedName>
</protein>
<organism evidence="1">
    <name type="scientific">marine sediment metagenome</name>
    <dbReference type="NCBI Taxonomy" id="412755"/>
    <lineage>
        <taxon>unclassified sequences</taxon>
        <taxon>metagenomes</taxon>
        <taxon>ecological metagenomes</taxon>
    </lineage>
</organism>
<gene>
    <name evidence="1" type="ORF">S03H2_68045</name>
</gene>
<proteinExistence type="predicted"/>
<comment type="caution">
    <text evidence="1">The sequence shown here is derived from an EMBL/GenBank/DDBJ whole genome shotgun (WGS) entry which is preliminary data.</text>
</comment>